<feature type="compositionally biased region" description="Gly residues" evidence="5">
    <location>
        <begin position="341"/>
        <end position="358"/>
    </location>
</feature>
<dbReference type="PANTHER" id="PTHR34819:SF3">
    <property type="entry name" value="CELL SURFACE PROTEIN"/>
    <property type="match status" value="1"/>
</dbReference>
<evidence type="ECO:0000256" key="6">
    <source>
        <dbReference type="SAM" id="Phobius"/>
    </source>
</evidence>
<keyword evidence="3" id="KW-0732">Signal</keyword>
<reference evidence="8 9" key="1">
    <citation type="submission" date="2020-06" db="EMBL/GenBank/DDBJ databases">
        <title>Actinomadura xiongansis sp. nov., isolated from soil of Baiyangdian.</title>
        <authorList>
            <person name="Zhang X."/>
        </authorList>
    </citation>
    <scope>NUCLEOTIDE SEQUENCE [LARGE SCALE GENOMIC DNA]</scope>
    <source>
        <strain evidence="8 9">HBUM206468</strain>
    </source>
</reference>
<proteinExistence type="predicted"/>
<evidence type="ECO:0000256" key="4">
    <source>
        <dbReference type="ARBA" id="ARBA00023088"/>
    </source>
</evidence>
<organism evidence="8 9">
    <name type="scientific">Actinomadura alba</name>
    <dbReference type="NCBI Taxonomy" id="406431"/>
    <lineage>
        <taxon>Bacteria</taxon>
        <taxon>Bacillati</taxon>
        <taxon>Actinomycetota</taxon>
        <taxon>Actinomycetes</taxon>
        <taxon>Streptosporangiales</taxon>
        <taxon>Thermomonosporaceae</taxon>
        <taxon>Actinomadura</taxon>
    </lineage>
</organism>
<evidence type="ECO:0000256" key="3">
    <source>
        <dbReference type="ARBA" id="ARBA00022729"/>
    </source>
</evidence>
<dbReference type="InterPro" id="IPR013783">
    <property type="entry name" value="Ig-like_fold"/>
</dbReference>
<comment type="caution">
    <text evidence="8">The sequence shown here is derived from an EMBL/GenBank/DDBJ whole genome shotgun (WGS) entry which is preliminary data.</text>
</comment>
<keyword evidence="6" id="KW-1133">Transmembrane helix</keyword>
<dbReference type="EMBL" id="JABVEC010000003">
    <property type="protein sequence ID" value="MBC6464996.1"/>
    <property type="molecule type" value="Genomic_DNA"/>
</dbReference>
<keyword evidence="4" id="KW-0572">Peptidoglycan-anchor</keyword>
<dbReference type="Pfam" id="PF01345">
    <property type="entry name" value="DUF11"/>
    <property type="match status" value="2"/>
</dbReference>
<dbReference type="PANTHER" id="PTHR34819">
    <property type="entry name" value="LARGE CYSTEINE-RICH PERIPLASMIC PROTEIN OMCB"/>
    <property type="match status" value="1"/>
</dbReference>
<evidence type="ECO:0000313" key="9">
    <source>
        <dbReference type="Proteomes" id="UP000805614"/>
    </source>
</evidence>
<dbReference type="Gene3D" id="2.60.40.10">
    <property type="entry name" value="Immunoglobulins"/>
    <property type="match status" value="1"/>
</dbReference>
<keyword evidence="1" id="KW-0134">Cell wall</keyword>
<keyword evidence="2" id="KW-0964">Secreted</keyword>
<evidence type="ECO:0000256" key="5">
    <source>
        <dbReference type="SAM" id="MobiDB-lite"/>
    </source>
</evidence>
<protein>
    <submittedName>
        <fullName evidence="8">DUF11 domain-containing protein</fullName>
    </submittedName>
</protein>
<evidence type="ECO:0000256" key="2">
    <source>
        <dbReference type="ARBA" id="ARBA00022525"/>
    </source>
</evidence>
<dbReference type="NCBIfam" id="TIGR01451">
    <property type="entry name" value="B_ant_repeat"/>
    <property type="match status" value="1"/>
</dbReference>
<name>A0ABR7LJP9_9ACTN</name>
<evidence type="ECO:0000313" key="8">
    <source>
        <dbReference type="EMBL" id="MBC6464996.1"/>
    </source>
</evidence>
<gene>
    <name evidence="8" type="ORF">HKK74_05730</name>
</gene>
<evidence type="ECO:0000256" key="1">
    <source>
        <dbReference type="ARBA" id="ARBA00022512"/>
    </source>
</evidence>
<feature type="region of interest" description="Disordered" evidence="5">
    <location>
        <begin position="332"/>
        <end position="392"/>
    </location>
</feature>
<keyword evidence="9" id="KW-1185">Reference proteome</keyword>
<dbReference type="InterPro" id="IPR001434">
    <property type="entry name" value="OmcB-like_DUF11"/>
</dbReference>
<keyword evidence="6" id="KW-0472">Membrane</keyword>
<feature type="compositionally biased region" description="Gly residues" evidence="5">
    <location>
        <begin position="373"/>
        <end position="385"/>
    </location>
</feature>
<dbReference type="RefSeq" id="WP_187242022.1">
    <property type="nucleotide sequence ID" value="NZ_BAAAOK010000017.1"/>
</dbReference>
<dbReference type="PROSITE" id="PS50847">
    <property type="entry name" value="GRAM_POS_ANCHORING"/>
    <property type="match status" value="1"/>
</dbReference>
<dbReference type="InterPro" id="IPR019931">
    <property type="entry name" value="LPXTG_anchor"/>
</dbReference>
<sequence>MIHITRRRFGARSLMVVPVLVLLAMVPAFAPGADVRAGARAEGRAGIASDLHHAPILHVKAAEKRSMKRAGIVLDIDAPNVPILPGKTYDWPFSVTNRGADKVDHVTFAAPLSEHLDFVAGQDDCSWQRETAVCELGAMQHGQTKTGVLTAKVDADACDGDAIGGRGTVTWGSPSDHGKVEAAFPTVKVVEAADLAVVGKAPPEVAPGETVPYEITVVNRGTVTAEHVMVRQLIRTVRESITLTRPPFTVTDTPAPCEPQRAAVVCDLGSLESGESRKVRMNVQLDSAVEPGLLINAPIRATSPTIEANKADNDCSPQTKVVPEIPVRTAIPARGPLHGAPGDGPHGPLGGVPHGPLGGVPHDGPDGPPGGPGGPGAHGGPGEPGGLPHTGAPTRLIAGLALGLVGGGLVLMGLSRRRRRSH</sequence>
<evidence type="ECO:0000259" key="7">
    <source>
        <dbReference type="PROSITE" id="PS50847"/>
    </source>
</evidence>
<feature type="domain" description="Gram-positive cocci surface proteins LPxTG" evidence="7">
    <location>
        <begin position="387"/>
        <end position="422"/>
    </location>
</feature>
<accession>A0ABR7LJP9</accession>
<dbReference type="Proteomes" id="UP000805614">
    <property type="component" value="Unassembled WGS sequence"/>
</dbReference>
<feature type="transmembrane region" description="Helical" evidence="6">
    <location>
        <begin position="396"/>
        <end position="414"/>
    </location>
</feature>
<dbReference type="InterPro" id="IPR047589">
    <property type="entry name" value="DUF11_rpt"/>
</dbReference>
<keyword evidence="6" id="KW-0812">Transmembrane</keyword>
<dbReference type="InterPro" id="IPR051172">
    <property type="entry name" value="Chlamydia_OmcB"/>
</dbReference>